<evidence type="ECO:0000256" key="4">
    <source>
        <dbReference type="RuleBase" id="RU003682"/>
    </source>
</evidence>
<dbReference type="PANTHER" id="PTHR47991">
    <property type="entry name" value="OXOGLUTARATE/IRON-DEPENDENT DIOXYGENASE"/>
    <property type="match status" value="1"/>
</dbReference>
<dbReference type="eggNOG" id="KOG0143">
    <property type="taxonomic scope" value="Eukaryota"/>
</dbReference>
<dbReference type="GO" id="GO:0046872">
    <property type="term" value="F:metal ion binding"/>
    <property type="evidence" value="ECO:0007669"/>
    <property type="project" value="UniProtKB-KW"/>
</dbReference>
<evidence type="ECO:0000259" key="5">
    <source>
        <dbReference type="PROSITE" id="PS51471"/>
    </source>
</evidence>
<dbReference type="Gramene" id="EFJ34600">
    <property type="protein sequence ID" value="EFJ34600"/>
    <property type="gene ID" value="SELMODRAFT_451312"/>
</dbReference>
<organism evidence="7">
    <name type="scientific">Selaginella moellendorffii</name>
    <name type="common">Spikemoss</name>
    <dbReference type="NCBI Taxonomy" id="88036"/>
    <lineage>
        <taxon>Eukaryota</taxon>
        <taxon>Viridiplantae</taxon>
        <taxon>Streptophyta</taxon>
        <taxon>Embryophyta</taxon>
        <taxon>Tracheophyta</taxon>
        <taxon>Lycopodiopsida</taxon>
        <taxon>Selaginellales</taxon>
        <taxon>Selaginellaceae</taxon>
        <taxon>Selaginella</taxon>
    </lineage>
</organism>
<evidence type="ECO:0000313" key="6">
    <source>
        <dbReference type="EMBL" id="EFJ34600.1"/>
    </source>
</evidence>
<evidence type="ECO:0000313" key="7">
    <source>
        <dbReference type="Proteomes" id="UP000001514"/>
    </source>
</evidence>
<dbReference type="HOGENOM" id="CLU_010119_16_4_1"/>
<dbReference type="InParanoid" id="D8R0L3"/>
<dbReference type="GO" id="GO:0016491">
    <property type="term" value="F:oxidoreductase activity"/>
    <property type="evidence" value="ECO:0007669"/>
    <property type="project" value="UniProtKB-KW"/>
</dbReference>
<dbReference type="InterPro" id="IPR044861">
    <property type="entry name" value="IPNS-like_FE2OG_OXY"/>
</dbReference>
<keyword evidence="3 4" id="KW-0408">Iron</keyword>
<reference evidence="6 7" key="1">
    <citation type="journal article" date="2011" name="Science">
        <title>The Selaginella genome identifies genetic changes associated with the evolution of vascular plants.</title>
        <authorList>
            <person name="Banks J.A."/>
            <person name="Nishiyama T."/>
            <person name="Hasebe M."/>
            <person name="Bowman J.L."/>
            <person name="Gribskov M."/>
            <person name="dePamphilis C."/>
            <person name="Albert V.A."/>
            <person name="Aono N."/>
            <person name="Aoyama T."/>
            <person name="Ambrose B.A."/>
            <person name="Ashton N.W."/>
            <person name="Axtell M.J."/>
            <person name="Barker E."/>
            <person name="Barker M.S."/>
            <person name="Bennetzen J.L."/>
            <person name="Bonawitz N.D."/>
            <person name="Chapple C."/>
            <person name="Cheng C."/>
            <person name="Correa L.G."/>
            <person name="Dacre M."/>
            <person name="DeBarry J."/>
            <person name="Dreyer I."/>
            <person name="Elias M."/>
            <person name="Engstrom E.M."/>
            <person name="Estelle M."/>
            <person name="Feng L."/>
            <person name="Finet C."/>
            <person name="Floyd S.K."/>
            <person name="Frommer W.B."/>
            <person name="Fujita T."/>
            <person name="Gramzow L."/>
            <person name="Gutensohn M."/>
            <person name="Harholt J."/>
            <person name="Hattori M."/>
            <person name="Heyl A."/>
            <person name="Hirai T."/>
            <person name="Hiwatashi Y."/>
            <person name="Ishikawa M."/>
            <person name="Iwata M."/>
            <person name="Karol K.G."/>
            <person name="Koehler B."/>
            <person name="Kolukisaoglu U."/>
            <person name="Kubo M."/>
            <person name="Kurata T."/>
            <person name="Lalonde S."/>
            <person name="Li K."/>
            <person name="Li Y."/>
            <person name="Litt A."/>
            <person name="Lyons E."/>
            <person name="Manning G."/>
            <person name="Maruyama T."/>
            <person name="Michael T.P."/>
            <person name="Mikami K."/>
            <person name="Miyazaki S."/>
            <person name="Morinaga S."/>
            <person name="Murata T."/>
            <person name="Mueller-Roeber B."/>
            <person name="Nelson D.R."/>
            <person name="Obara M."/>
            <person name="Oguri Y."/>
            <person name="Olmstead R.G."/>
            <person name="Onodera N."/>
            <person name="Petersen B.L."/>
            <person name="Pils B."/>
            <person name="Prigge M."/>
            <person name="Rensing S.A."/>
            <person name="Riano-Pachon D.M."/>
            <person name="Roberts A.W."/>
            <person name="Sato Y."/>
            <person name="Scheller H.V."/>
            <person name="Schulz B."/>
            <person name="Schulz C."/>
            <person name="Shakirov E.V."/>
            <person name="Shibagaki N."/>
            <person name="Shinohara N."/>
            <person name="Shippen D.E."/>
            <person name="Soerensen I."/>
            <person name="Sotooka R."/>
            <person name="Sugimoto N."/>
            <person name="Sugita M."/>
            <person name="Sumikawa N."/>
            <person name="Tanurdzic M."/>
            <person name="Theissen G."/>
            <person name="Ulvskov P."/>
            <person name="Wakazuki S."/>
            <person name="Weng J.K."/>
            <person name="Willats W.W."/>
            <person name="Wipf D."/>
            <person name="Wolf P.G."/>
            <person name="Yang L."/>
            <person name="Zimmer A.D."/>
            <person name="Zhu Q."/>
            <person name="Mitros T."/>
            <person name="Hellsten U."/>
            <person name="Loque D."/>
            <person name="Otillar R."/>
            <person name="Salamov A."/>
            <person name="Schmutz J."/>
            <person name="Shapiro H."/>
            <person name="Lindquist E."/>
            <person name="Lucas S."/>
            <person name="Rokhsar D."/>
            <person name="Grigoriev I.V."/>
        </authorList>
    </citation>
    <scope>NUCLEOTIDE SEQUENCE [LARGE SCALE GENOMIC DNA]</scope>
</reference>
<dbReference type="AlphaFoldDB" id="D8R0L3"/>
<evidence type="ECO:0000256" key="2">
    <source>
        <dbReference type="ARBA" id="ARBA00022723"/>
    </source>
</evidence>
<keyword evidence="4" id="KW-0560">Oxidoreductase</keyword>
<proteinExistence type="inferred from homology"/>
<name>D8R0L3_SELML</name>
<gene>
    <name evidence="6" type="ORF">SELMODRAFT_451312</name>
</gene>
<dbReference type="EMBL" id="GL377569">
    <property type="protein sequence ID" value="EFJ34600.1"/>
    <property type="molecule type" value="Genomic_DNA"/>
</dbReference>
<dbReference type="PROSITE" id="PS51471">
    <property type="entry name" value="FE2OG_OXY"/>
    <property type="match status" value="1"/>
</dbReference>
<dbReference type="InterPro" id="IPR050295">
    <property type="entry name" value="Plant_2OG-oxidoreductases"/>
</dbReference>
<dbReference type="InterPro" id="IPR005123">
    <property type="entry name" value="Oxoglu/Fe-dep_dioxygenase_dom"/>
</dbReference>
<protein>
    <submittedName>
        <fullName evidence="6">Oxidoreductase</fullName>
    </submittedName>
</protein>
<sequence length="348" mass="39264">MAGIKAFVDSCNGTLSGVPERYMMPNVAADVSRYAVLPIVDVASESFERDLVDACTKYGMFQLKNHGIHTEDVMRCALEFFNSPSEDKMRYYTEEIFTPVRYCTSMMPSKEEKLEWHDHLQMWLKEESLGVHPWPAFPASYKDVGSEYARNIFKLGKRMLLVMSEGLGLRSNRLLEAFADMVLLTRANFYPACPNPRQALGMEGHTDSGGLTFVLQDGVGGLQLKQGEDWYNVRPLEGMLVVNMGDQLEVRLSNGRYKSILHRVMVNSKSSRLSVGAFLGPSLDAEISPIPELVSQESPAKYRSRTYRDYMHLYRGAKFHSKNDMTKVKVLTKSSGFPAGVHSFFSFS</sequence>
<keyword evidence="2 4" id="KW-0479">Metal-binding</keyword>
<dbReference type="Proteomes" id="UP000001514">
    <property type="component" value="Unassembled WGS sequence"/>
</dbReference>
<dbReference type="Pfam" id="PF14226">
    <property type="entry name" value="DIOX_N"/>
    <property type="match status" value="1"/>
</dbReference>
<evidence type="ECO:0000256" key="1">
    <source>
        <dbReference type="ARBA" id="ARBA00008056"/>
    </source>
</evidence>
<dbReference type="Pfam" id="PF03171">
    <property type="entry name" value="2OG-FeII_Oxy"/>
    <property type="match status" value="1"/>
</dbReference>
<dbReference type="SUPFAM" id="SSF51197">
    <property type="entry name" value="Clavaminate synthase-like"/>
    <property type="match status" value="1"/>
</dbReference>
<dbReference type="Gene3D" id="2.60.120.330">
    <property type="entry name" value="B-lactam Antibiotic, Isopenicillin N Synthase, Chain"/>
    <property type="match status" value="1"/>
</dbReference>
<dbReference type="KEGG" id="smo:SELMODRAFT_451312"/>
<evidence type="ECO:0000256" key="3">
    <source>
        <dbReference type="ARBA" id="ARBA00023004"/>
    </source>
</evidence>
<feature type="domain" description="Fe2OG dioxygenase" evidence="5">
    <location>
        <begin position="178"/>
        <end position="281"/>
    </location>
</feature>
<comment type="similarity">
    <text evidence="1 4">Belongs to the iron/ascorbate-dependent oxidoreductase family.</text>
</comment>
<keyword evidence="7" id="KW-1185">Reference proteome</keyword>
<dbReference type="InterPro" id="IPR027443">
    <property type="entry name" value="IPNS-like_sf"/>
</dbReference>
<dbReference type="InterPro" id="IPR026992">
    <property type="entry name" value="DIOX_N"/>
</dbReference>
<accession>D8R0L3</accession>